<accession>A0ABN8J3D5</accession>
<gene>
    <name evidence="3" type="ORF">IPOD504_LOCUS16357</name>
</gene>
<keyword evidence="2" id="KW-0812">Transmembrane</keyword>
<feature type="region of interest" description="Disordered" evidence="1">
    <location>
        <begin position="367"/>
        <end position="387"/>
    </location>
</feature>
<feature type="compositionally biased region" description="Polar residues" evidence="1">
    <location>
        <begin position="367"/>
        <end position="382"/>
    </location>
</feature>
<proteinExistence type="predicted"/>
<keyword evidence="2" id="KW-1133">Transmembrane helix</keyword>
<organism evidence="3 4">
    <name type="scientific">Iphiclides podalirius</name>
    <name type="common">scarce swallowtail</name>
    <dbReference type="NCBI Taxonomy" id="110791"/>
    <lineage>
        <taxon>Eukaryota</taxon>
        <taxon>Metazoa</taxon>
        <taxon>Ecdysozoa</taxon>
        <taxon>Arthropoda</taxon>
        <taxon>Hexapoda</taxon>
        <taxon>Insecta</taxon>
        <taxon>Pterygota</taxon>
        <taxon>Neoptera</taxon>
        <taxon>Endopterygota</taxon>
        <taxon>Lepidoptera</taxon>
        <taxon>Glossata</taxon>
        <taxon>Ditrysia</taxon>
        <taxon>Papilionoidea</taxon>
        <taxon>Papilionidae</taxon>
        <taxon>Papilioninae</taxon>
        <taxon>Iphiclides</taxon>
    </lineage>
</organism>
<dbReference type="EMBL" id="OW152820">
    <property type="protein sequence ID" value="CAH2074944.1"/>
    <property type="molecule type" value="Genomic_DNA"/>
</dbReference>
<keyword evidence="2" id="KW-0472">Membrane</keyword>
<evidence type="ECO:0000313" key="3">
    <source>
        <dbReference type="EMBL" id="CAH2074944.1"/>
    </source>
</evidence>
<reference evidence="3" key="1">
    <citation type="submission" date="2022-03" db="EMBL/GenBank/DDBJ databases">
        <authorList>
            <person name="Martin H S."/>
        </authorList>
    </citation>
    <scope>NUCLEOTIDE SEQUENCE</scope>
</reference>
<evidence type="ECO:0000256" key="1">
    <source>
        <dbReference type="SAM" id="MobiDB-lite"/>
    </source>
</evidence>
<evidence type="ECO:0000313" key="4">
    <source>
        <dbReference type="Proteomes" id="UP000837857"/>
    </source>
</evidence>
<keyword evidence="4" id="KW-1185">Reference proteome</keyword>
<dbReference type="Proteomes" id="UP000837857">
    <property type="component" value="Chromosome 8"/>
</dbReference>
<sequence>MASDQSETSGGSRVRQFGLYRSIDARTEEFLRLSRKRQMRQGCACAAISTAITVTIIVSILLVFEFNVIPNAELKSMQYLKSLLNDTAEVMTLNKENLNIDKATLKMLPMLMKALKKNNILHNTIEDTTKHSVQEGWHTTTEFTYKKNVFSDRNNWIRFPTSKAYAIEYKTSPVVYFKTPKNDYFTKIRKIRDYERIINYMDKMISDRVSFGSTQPMQTVEDYAAEEIQTERTFTMSAKRSSQVAYYPYESPMPKTIITTTRRPNVKIEVTTQSQIVPQVATMIPFFEPTVPLPDPTWPTNSPDIIRFSREDAKIPAQYLTTEPFEDPTTATTEMTTLIPNKNIEYDEDSGDVEARTLIIKLVNNFQPTTPSNAEKTSNGTNPDDMIKANTYVPQTNNGHYRNVERARKILIDLLKENSEKYRKNRLKTLATVSAPTYVPMYVEIKRNHTKQQSKNYE</sequence>
<name>A0ABN8J3D5_9NEOP</name>
<protein>
    <submittedName>
        <fullName evidence="3">Uncharacterized protein</fullName>
    </submittedName>
</protein>
<feature type="non-terminal residue" evidence="3">
    <location>
        <position position="458"/>
    </location>
</feature>
<evidence type="ECO:0000256" key="2">
    <source>
        <dbReference type="SAM" id="Phobius"/>
    </source>
</evidence>
<feature type="transmembrane region" description="Helical" evidence="2">
    <location>
        <begin position="42"/>
        <end position="64"/>
    </location>
</feature>